<keyword evidence="3" id="KW-0963">Cytoplasm</keyword>
<evidence type="ECO:0000256" key="6">
    <source>
        <dbReference type="ARBA" id="ARBA00023212"/>
    </source>
</evidence>
<evidence type="ECO:0000256" key="7">
    <source>
        <dbReference type="SAM" id="Coils"/>
    </source>
</evidence>
<dbReference type="GO" id="GO:0005874">
    <property type="term" value="C:microtubule"/>
    <property type="evidence" value="ECO:0007669"/>
    <property type="project" value="UniProtKB-KW"/>
</dbReference>
<organism evidence="9 10">
    <name type="scientific">Polarella glacialis</name>
    <name type="common">Dinoflagellate</name>
    <dbReference type="NCBI Taxonomy" id="89957"/>
    <lineage>
        <taxon>Eukaryota</taxon>
        <taxon>Sar</taxon>
        <taxon>Alveolata</taxon>
        <taxon>Dinophyceae</taxon>
        <taxon>Suessiales</taxon>
        <taxon>Suessiaceae</taxon>
        <taxon>Polarella</taxon>
    </lineage>
</organism>
<sequence>MALVRQADGRYSLQAAESVQSEGSPISSIAARLQLLGSGGSRGRDEGTPRQPRPVSSLTSPQTGIDYRTSTGPETMLGIQLVADRISRGALKQREAQDANAPSHAPLEAEPEELRTKLLLLGASFFDLDKQVEADSRRRKELEENRSQEILAFVVNLEQRFISEAVDRERDWLAVQKAVEQRLAKMVDHLQSRPQQRFSRLSKSVDSLCERCSTVERGIQQFKGELPSKLQVDTAALKSAIRDLSSDFSSEQHRCCEQDGQVLRRLEEGEYNLDSQLQQELAQLERRGEALQEIIDQFAAADGDAETQALQVDIFARISSLKSNLSLEVGEREQADDKVVQAINEYTSTLHRSLTAANASF</sequence>
<keyword evidence="6" id="KW-0206">Cytoskeleton</keyword>
<dbReference type="Pfam" id="PF06705">
    <property type="entry name" value="SF-assemblin"/>
    <property type="match status" value="1"/>
</dbReference>
<accession>A0A813J761</accession>
<gene>
    <name evidence="9" type="ORF">PGLA2088_LOCUS16865</name>
</gene>
<evidence type="ECO:0000256" key="8">
    <source>
        <dbReference type="SAM" id="MobiDB-lite"/>
    </source>
</evidence>
<comment type="subcellular location">
    <subcellularLocation>
        <location evidence="1">Cytoplasm</location>
        <location evidence="1">Cytoskeleton</location>
    </subcellularLocation>
</comment>
<feature type="compositionally biased region" description="Polar residues" evidence="8">
    <location>
        <begin position="54"/>
        <end position="72"/>
    </location>
</feature>
<evidence type="ECO:0000256" key="2">
    <source>
        <dbReference type="ARBA" id="ARBA00005678"/>
    </source>
</evidence>
<keyword evidence="4" id="KW-0493">Microtubule</keyword>
<evidence type="ECO:0000313" key="9">
    <source>
        <dbReference type="EMBL" id="CAE8668265.1"/>
    </source>
</evidence>
<comment type="caution">
    <text evidence="9">The sequence shown here is derived from an EMBL/GenBank/DDBJ whole genome shotgun (WGS) entry which is preliminary data.</text>
</comment>
<dbReference type="GO" id="GO:0005200">
    <property type="term" value="F:structural constituent of cytoskeleton"/>
    <property type="evidence" value="ECO:0007669"/>
    <property type="project" value="InterPro"/>
</dbReference>
<feature type="coiled-coil region" evidence="7">
    <location>
        <begin position="274"/>
        <end position="301"/>
    </location>
</feature>
<evidence type="ECO:0000313" key="10">
    <source>
        <dbReference type="Proteomes" id="UP000626109"/>
    </source>
</evidence>
<dbReference type="PANTHER" id="PTHR40412">
    <property type="entry name" value="SF-ASSEMBLIN"/>
    <property type="match status" value="1"/>
</dbReference>
<comment type="similarity">
    <text evidence="2">Belongs to the SF-assemblin family.</text>
</comment>
<dbReference type="InterPro" id="IPR008374">
    <property type="entry name" value="SF_assemblin/giardin_b"/>
</dbReference>
<evidence type="ECO:0000256" key="5">
    <source>
        <dbReference type="ARBA" id="ARBA00023054"/>
    </source>
</evidence>
<protein>
    <submittedName>
        <fullName evidence="9">Uncharacterized protein</fullName>
    </submittedName>
</protein>
<proteinExistence type="inferred from homology"/>
<dbReference type="AlphaFoldDB" id="A0A813J761"/>
<keyword evidence="5 7" id="KW-0175">Coiled coil</keyword>
<dbReference type="Proteomes" id="UP000626109">
    <property type="component" value="Unassembled WGS sequence"/>
</dbReference>
<dbReference type="EMBL" id="CAJNNW010021628">
    <property type="protein sequence ID" value="CAE8668265.1"/>
    <property type="molecule type" value="Genomic_DNA"/>
</dbReference>
<reference evidence="9" key="1">
    <citation type="submission" date="2021-02" db="EMBL/GenBank/DDBJ databases">
        <authorList>
            <person name="Dougan E. K."/>
            <person name="Rhodes N."/>
            <person name="Thang M."/>
            <person name="Chan C."/>
        </authorList>
    </citation>
    <scope>NUCLEOTIDE SEQUENCE</scope>
</reference>
<evidence type="ECO:0000256" key="1">
    <source>
        <dbReference type="ARBA" id="ARBA00004245"/>
    </source>
</evidence>
<feature type="region of interest" description="Disordered" evidence="8">
    <location>
        <begin position="37"/>
        <end position="72"/>
    </location>
</feature>
<dbReference type="PANTHER" id="PTHR40412:SF1">
    <property type="entry name" value="SF-ASSEMBLIN"/>
    <property type="match status" value="1"/>
</dbReference>
<name>A0A813J761_POLGL</name>
<evidence type="ECO:0000256" key="3">
    <source>
        <dbReference type="ARBA" id="ARBA00022490"/>
    </source>
</evidence>
<evidence type="ECO:0000256" key="4">
    <source>
        <dbReference type="ARBA" id="ARBA00022701"/>
    </source>
</evidence>